<feature type="compositionally biased region" description="Low complexity" evidence="1">
    <location>
        <begin position="193"/>
        <end position="229"/>
    </location>
</feature>
<accession>A0ABP8VJD7</accession>
<feature type="compositionally biased region" description="Low complexity" evidence="1">
    <location>
        <begin position="164"/>
        <end position="183"/>
    </location>
</feature>
<dbReference type="InterPro" id="IPR015943">
    <property type="entry name" value="WD40/YVTN_repeat-like_dom_sf"/>
</dbReference>
<dbReference type="SUPFAM" id="SSF50998">
    <property type="entry name" value="Quinoprotein alcohol dehydrogenase-like"/>
    <property type="match status" value="1"/>
</dbReference>
<feature type="compositionally biased region" description="Low complexity" evidence="1">
    <location>
        <begin position="121"/>
        <end position="152"/>
    </location>
</feature>
<feature type="region of interest" description="Disordered" evidence="1">
    <location>
        <begin position="1"/>
        <end position="342"/>
    </location>
</feature>
<feature type="compositionally biased region" description="Low complexity" evidence="1">
    <location>
        <begin position="52"/>
        <end position="89"/>
    </location>
</feature>
<dbReference type="Proteomes" id="UP001500192">
    <property type="component" value="Unassembled WGS sequence"/>
</dbReference>
<evidence type="ECO:0000313" key="2">
    <source>
        <dbReference type="EMBL" id="GAA4665685.1"/>
    </source>
</evidence>
<dbReference type="Gene3D" id="2.130.10.10">
    <property type="entry name" value="YVTN repeat-like/Quinoprotein amine dehydrogenase"/>
    <property type="match status" value="1"/>
</dbReference>
<organism evidence="2 3">
    <name type="scientific">Amycolatopsis dongchuanensis</name>
    <dbReference type="NCBI Taxonomy" id="1070866"/>
    <lineage>
        <taxon>Bacteria</taxon>
        <taxon>Bacillati</taxon>
        <taxon>Actinomycetota</taxon>
        <taxon>Actinomycetes</taxon>
        <taxon>Pseudonocardiales</taxon>
        <taxon>Pseudonocardiaceae</taxon>
        <taxon>Amycolatopsis</taxon>
    </lineage>
</organism>
<feature type="compositionally biased region" description="Basic and acidic residues" evidence="1">
    <location>
        <begin position="1"/>
        <end position="21"/>
    </location>
</feature>
<comment type="caution">
    <text evidence="2">The sequence shown here is derived from an EMBL/GenBank/DDBJ whole genome shotgun (WGS) entry which is preliminary data.</text>
</comment>
<evidence type="ECO:0000256" key="1">
    <source>
        <dbReference type="SAM" id="MobiDB-lite"/>
    </source>
</evidence>
<dbReference type="EMBL" id="BAABIB010000145">
    <property type="protein sequence ID" value="GAA4665685.1"/>
    <property type="molecule type" value="Genomic_DNA"/>
</dbReference>
<dbReference type="InterPro" id="IPR011047">
    <property type="entry name" value="Quinoprotein_ADH-like_sf"/>
</dbReference>
<name>A0ABP8VJD7_9PSEU</name>
<evidence type="ECO:0008006" key="4">
    <source>
        <dbReference type="Google" id="ProtNLM"/>
    </source>
</evidence>
<proteinExistence type="predicted"/>
<keyword evidence="3" id="KW-1185">Reference proteome</keyword>
<sequence>MQVREPAEGTSNHDERQEETAQRGGPPEPTAPSTAEPSLPKPPPAASDPEAEGPGASAPEPSGPKAEGPEAPGPAAAAETTATSEPEASGPEVEGPEASGPKAHPPAASGSEGAERPATSAPETEGPGASAPEAEGPEASAPATAPKTKATSGPEVAGPTAVVSEPQAPESAQAPALATPSAEAAERSRPETAQAPAPADEGAEAPMEPSRPETAQTPATTAQAAGRAETPAEGPGIQAEDSAPEATIAEPGTAATLPEGPVSPGAGPTTPASDVAAPTTGTSAATTAEAATPATPAEAPTSPREPKHALGTRDNLRPVTLTPDARPGSGRHRRRSDDPDATDIIGVEDVLAAASGAAPIVRSQPRRHVQRARRSPWSRPRDKVIAVLIAVAVVAVGVTVWANSESRATISETAGPAPALPEVPAAVPAQLSELWQAPSGAAPEPIAAGKSVVTADGGELAGRDPLTGQVRWRYARDLQLCTAAEGWSRAVALFRKDGLRGETGCSEVIALDPDTGHREAQRTGSAQLGAGLVADSSYVTAFGHTLLNTWRDDLVETVEYGQVPALVNPGKQPRTGCTYGSVAMASSRVGVIERCPGDPGDRLTVYRAAPKDADQPQVSFSTLLPGVSGRLVAMSGDYVAVALADQKQLVLYGADGNEVSAYPLDLPPEDLANDPANGIPVTSSTPSTVYWFTGSKLVALSRDNLTPKWTLSSALGPGVLFDHQLVVPIQGGLAVLNEQDGSTIRTLGIDRHGYTGPVRLAAIGPVLLEQRGQTLVALR</sequence>
<protein>
    <recommendedName>
        <fullName evidence="4">PQQ-like domain-containing protein</fullName>
    </recommendedName>
</protein>
<reference evidence="3" key="1">
    <citation type="journal article" date="2019" name="Int. J. Syst. Evol. Microbiol.">
        <title>The Global Catalogue of Microorganisms (GCM) 10K type strain sequencing project: providing services to taxonomists for standard genome sequencing and annotation.</title>
        <authorList>
            <consortium name="The Broad Institute Genomics Platform"/>
            <consortium name="The Broad Institute Genome Sequencing Center for Infectious Disease"/>
            <person name="Wu L."/>
            <person name="Ma J."/>
        </authorList>
    </citation>
    <scope>NUCLEOTIDE SEQUENCE [LARGE SCALE GENOMIC DNA]</scope>
    <source>
        <strain evidence="3">JCM 18054</strain>
    </source>
</reference>
<feature type="compositionally biased region" description="Low complexity" evidence="1">
    <location>
        <begin position="276"/>
        <end position="302"/>
    </location>
</feature>
<gene>
    <name evidence="2" type="ORF">GCM10023214_68850</name>
</gene>
<evidence type="ECO:0000313" key="3">
    <source>
        <dbReference type="Proteomes" id="UP001500192"/>
    </source>
</evidence>